<proteinExistence type="predicted"/>
<dbReference type="EMBL" id="JARBHB010000002">
    <property type="protein sequence ID" value="KAJ8891701.1"/>
    <property type="molecule type" value="Genomic_DNA"/>
</dbReference>
<name>A0ABQ9I4W7_9NEOP</name>
<keyword evidence="1" id="KW-1133">Transmembrane helix</keyword>
<keyword evidence="1" id="KW-0472">Membrane</keyword>
<dbReference type="PANTHER" id="PTHR46289">
    <property type="entry name" value="52 KDA REPRESSOR OF THE INHIBITOR OF THE PROTEIN KINASE-LIKE PROTEIN-RELATED"/>
    <property type="match status" value="1"/>
</dbReference>
<evidence type="ECO:0000256" key="1">
    <source>
        <dbReference type="SAM" id="Phobius"/>
    </source>
</evidence>
<keyword evidence="1" id="KW-0812">Transmembrane</keyword>
<organism evidence="3 4">
    <name type="scientific">Dryococelus australis</name>
    <dbReference type="NCBI Taxonomy" id="614101"/>
    <lineage>
        <taxon>Eukaryota</taxon>
        <taxon>Metazoa</taxon>
        <taxon>Ecdysozoa</taxon>
        <taxon>Arthropoda</taxon>
        <taxon>Hexapoda</taxon>
        <taxon>Insecta</taxon>
        <taxon>Pterygota</taxon>
        <taxon>Neoptera</taxon>
        <taxon>Polyneoptera</taxon>
        <taxon>Phasmatodea</taxon>
        <taxon>Verophasmatodea</taxon>
        <taxon>Anareolatae</taxon>
        <taxon>Phasmatidae</taxon>
        <taxon>Eurycanthinae</taxon>
        <taxon>Dryococelus</taxon>
    </lineage>
</organism>
<dbReference type="Pfam" id="PF05699">
    <property type="entry name" value="Dimer_Tnp_hAT"/>
    <property type="match status" value="1"/>
</dbReference>
<evidence type="ECO:0000313" key="3">
    <source>
        <dbReference type="EMBL" id="KAJ8891701.1"/>
    </source>
</evidence>
<accession>A0ABQ9I4W7</accession>
<keyword evidence="4" id="KW-1185">Reference proteome</keyword>
<gene>
    <name evidence="3" type="ORF">PR048_004230</name>
</gene>
<dbReference type="Proteomes" id="UP001159363">
    <property type="component" value="Chromosome 2"/>
</dbReference>
<dbReference type="InterPro" id="IPR052958">
    <property type="entry name" value="IFN-induced_PKR_regulator"/>
</dbReference>
<evidence type="ECO:0000313" key="4">
    <source>
        <dbReference type="Proteomes" id="UP001159363"/>
    </source>
</evidence>
<feature type="domain" description="HAT C-terminal dimerisation" evidence="2">
    <location>
        <begin position="132"/>
        <end position="190"/>
    </location>
</feature>
<dbReference type="PANTHER" id="PTHR46289:SF14">
    <property type="entry name" value="DUF4371 DOMAIN-CONTAINING PROTEIN"/>
    <property type="match status" value="1"/>
</dbReference>
<evidence type="ECO:0000259" key="2">
    <source>
        <dbReference type="Pfam" id="PF05699"/>
    </source>
</evidence>
<comment type="caution">
    <text evidence="3">The sequence shown here is derived from an EMBL/GenBank/DDBJ whole genome shotgun (WGS) entry which is preliminary data.</text>
</comment>
<sequence>MGNTHEFNGIYKASSLMLEKVGEEIRIPRIVARSVHRANVATDSTEEHFKKNLYLPFVDHVRTQLKERFQKHKSLITAIQKIIPAHSNDATKEDLGSCDEFYKTISPEHSTFDAEKTPKSRPANALETFAIYDKNFFPNVKKLLQVIATLLVSTATPEQTFSILRRLKTYLRNSMGETRLTGLALLSVHHSIKVKTEKLVSRFLKMPIMGRFLNPPPHSKNISRYVHVGCSCLKAARLTYYFAGTCGIVWFVFWWAIVKEYPHLDPRILPAELKYIQRSLGPIVKDLEMADYGTTGGRMRMEKATNWDCVMAPVLDCNRVAILYVDTIWHHHPYDVTIPTMSPSLQCHHPYNVTTTSCSIIPSHLSSPLTTILDAVCCWQLSCLVCSHIGYLLLYTIIYVVPSLPARVCICHPPSWELKKSWRRVVSIRPPLGRPADVLDHSAIGATLHTCMQASHLLQKESIVTVTHKTTGMQLLQPPPGSIEPRLAGLAVTSSSSSLT</sequence>
<dbReference type="InterPro" id="IPR008906">
    <property type="entry name" value="HATC_C_dom"/>
</dbReference>
<reference evidence="3 4" key="1">
    <citation type="submission" date="2023-02" db="EMBL/GenBank/DDBJ databases">
        <title>LHISI_Scaffold_Assembly.</title>
        <authorList>
            <person name="Stuart O.P."/>
            <person name="Cleave R."/>
            <person name="Magrath M.J.L."/>
            <person name="Mikheyev A.S."/>
        </authorList>
    </citation>
    <scope>NUCLEOTIDE SEQUENCE [LARGE SCALE GENOMIC DNA]</scope>
    <source>
        <strain evidence="3">Daus_M_001</strain>
        <tissue evidence="3">Leg muscle</tissue>
    </source>
</reference>
<feature type="transmembrane region" description="Helical" evidence="1">
    <location>
        <begin position="238"/>
        <end position="258"/>
    </location>
</feature>
<protein>
    <recommendedName>
        <fullName evidence="2">HAT C-terminal dimerisation domain-containing protein</fullName>
    </recommendedName>
</protein>